<organism evidence="1 2">
    <name type="scientific">Vespula squamosa</name>
    <name type="common">Southern yellow jacket</name>
    <name type="synonym">Wasp</name>
    <dbReference type="NCBI Taxonomy" id="30214"/>
    <lineage>
        <taxon>Eukaryota</taxon>
        <taxon>Metazoa</taxon>
        <taxon>Ecdysozoa</taxon>
        <taxon>Arthropoda</taxon>
        <taxon>Hexapoda</taxon>
        <taxon>Insecta</taxon>
        <taxon>Pterygota</taxon>
        <taxon>Neoptera</taxon>
        <taxon>Endopterygota</taxon>
        <taxon>Hymenoptera</taxon>
        <taxon>Apocrita</taxon>
        <taxon>Aculeata</taxon>
        <taxon>Vespoidea</taxon>
        <taxon>Vespidae</taxon>
        <taxon>Vespinae</taxon>
        <taxon>Vespula</taxon>
    </lineage>
</organism>
<name>A0ABD2B9W3_VESSQ</name>
<accession>A0ABD2B9W3</accession>
<sequence>MGILKVLRHWFSPFIEWLRLYVNLTFVVCIEQYKMTSEIGKFVETLVKDEQKDLVSSVEDNHVDVISKREDIGVQPLPSVKNITKELLLIESEKDGMTTQESVMKFPTLTNTTESLNINSIDNNNRKHIECSNSNIVVNG</sequence>
<reference evidence="1 2" key="1">
    <citation type="journal article" date="2024" name="Ann. Entomol. Soc. Am.">
        <title>Genomic analyses of the southern and eastern yellowjacket wasps (Hymenoptera: Vespidae) reveal evolutionary signatures of social life.</title>
        <authorList>
            <person name="Catto M.A."/>
            <person name="Caine P.B."/>
            <person name="Orr S.E."/>
            <person name="Hunt B.G."/>
            <person name="Goodisman M.A.D."/>
        </authorList>
    </citation>
    <scope>NUCLEOTIDE SEQUENCE [LARGE SCALE GENOMIC DNA]</scope>
    <source>
        <strain evidence="1">233</strain>
        <tissue evidence="1">Head and thorax</tissue>
    </source>
</reference>
<dbReference type="AlphaFoldDB" id="A0ABD2B9W3"/>
<evidence type="ECO:0000313" key="2">
    <source>
        <dbReference type="Proteomes" id="UP001607302"/>
    </source>
</evidence>
<keyword evidence="2" id="KW-1185">Reference proteome</keyword>
<gene>
    <name evidence="1" type="ORF">V1478_005792</name>
</gene>
<comment type="caution">
    <text evidence="1">The sequence shown here is derived from an EMBL/GenBank/DDBJ whole genome shotgun (WGS) entry which is preliminary data.</text>
</comment>
<evidence type="ECO:0000313" key="1">
    <source>
        <dbReference type="EMBL" id="KAL2729502.1"/>
    </source>
</evidence>
<dbReference type="EMBL" id="JAUDFV010000130">
    <property type="protein sequence ID" value="KAL2729502.1"/>
    <property type="molecule type" value="Genomic_DNA"/>
</dbReference>
<protein>
    <submittedName>
        <fullName evidence="1">TraB domain-containing protein isoform X1</fullName>
    </submittedName>
</protein>
<proteinExistence type="predicted"/>
<dbReference type="Proteomes" id="UP001607302">
    <property type="component" value="Unassembled WGS sequence"/>
</dbReference>